<keyword evidence="9" id="KW-0677">Repeat</keyword>
<dbReference type="EC" id="2.7.13.3" evidence="3"/>
<dbReference type="PANTHER" id="PTHR43304">
    <property type="entry name" value="PHYTOCHROME-LIKE PROTEIN CPH1"/>
    <property type="match status" value="1"/>
</dbReference>
<evidence type="ECO:0000259" key="15">
    <source>
        <dbReference type="PROSITE" id="PS50112"/>
    </source>
</evidence>
<dbReference type="OrthoDB" id="5522855at2"/>
<protein>
    <recommendedName>
        <fullName evidence="3">histidine kinase</fullName>
        <ecNumber evidence="3">2.7.13.3</ecNumber>
    </recommendedName>
</protein>
<dbReference type="FunFam" id="2.10.70.100:FF:000001">
    <property type="entry name" value="Sensory transduction histidine kinase"/>
    <property type="match status" value="1"/>
</dbReference>
<dbReference type="SMART" id="SM00086">
    <property type="entry name" value="PAC"/>
    <property type="match status" value="4"/>
</dbReference>
<dbReference type="InterPro" id="IPR036890">
    <property type="entry name" value="HATPase_C_sf"/>
</dbReference>
<dbReference type="InterPro" id="IPR003594">
    <property type="entry name" value="HATPase_dom"/>
</dbReference>
<dbReference type="GO" id="GO:0005886">
    <property type="term" value="C:plasma membrane"/>
    <property type="evidence" value="ECO:0007669"/>
    <property type="project" value="UniProtKB-SubCell"/>
</dbReference>
<proteinExistence type="predicted"/>
<evidence type="ECO:0000256" key="6">
    <source>
        <dbReference type="ARBA" id="ARBA00022553"/>
    </source>
</evidence>
<dbReference type="InterPro" id="IPR000014">
    <property type="entry name" value="PAS"/>
</dbReference>
<dbReference type="PROSITE" id="PS50109">
    <property type="entry name" value="HIS_KIN"/>
    <property type="match status" value="1"/>
</dbReference>
<keyword evidence="7" id="KW-0808">Transferase</keyword>
<dbReference type="InterPro" id="IPR035965">
    <property type="entry name" value="PAS-like_dom_sf"/>
</dbReference>
<evidence type="ECO:0000256" key="2">
    <source>
        <dbReference type="ARBA" id="ARBA00004429"/>
    </source>
</evidence>
<dbReference type="GO" id="GO:0004673">
    <property type="term" value="F:protein histidine kinase activity"/>
    <property type="evidence" value="ECO:0007669"/>
    <property type="project" value="UniProtKB-EC"/>
</dbReference>
<dbReference type="SUPFAM" id="SSF55874">
    <property type="entry name" value="ATPase domain of HSP90 chaperone/DNA topoisomerase II/histidine kinase"/>
    <property type="match status" value="1"/>
</dbReference>
<dbReference type="Pfam" id="PF02518">
    <property type="entry name" value="HATPase_c"/>
    <property type="match status" value="1"/>
</dbReference>
<feature type="domain" description="Histidine kinase" evidence="14">
    <location>
        <begin position="519"/>
        <end position="730"/>
    </location>
</feature>
<keyword evidence="6" id="KW-0597">Phosphoprotein</keyword>
<dbReference type="InterPro" id="IPR005467">
    <property type="entry name" value="His_kinase_dom"/>
</dbReference>
<dbReference type="Gene3D" id="3.30.565.10">
    <property type="entry name" value="Histidine kinase-like ATPase, C-terminal domain"/>
    <property type="match status" value="1"/>
</dbReference>
<evidence type="ECO:0000256" key="9">
    <source>
        <dbReference type="ARBA" id="ARBA00022737"/>
    </source>
</evidence>
<evidence type="ECO:0000256" key="11">
    <source>
        <dbReference type="ARBA" id="ARBA00022777"/>
    </source>
</evidence>
<dbReference type="Proteomes" id="UP000310017">
    <property type="component" value="Chromosome"/>
</dbReference>
<dbReference type="InterPro" id="IPR001610">
    <property type="entry name" value="PAC"/>
</dbReference>
<evidence type="ECO:0000256" key="4">
    <source>
        <dbReference type="ARBA" id="ARBA00022475"/>
    </source>
</evidence>
<keyword evidence="4" id="KW-1003">Cell membrane</keyword>
<keyword evidence="5" id="KW-0997">Cell inner membrane</keyword>
<dbReference type="PROSITE" id="PS50113">
    <property type="entry name" value="PAC"/>
    <property type="match status" value="3"/>
</dbReference>
<evidence type="ECO:0000313" key="17">
    <source>
        <dbReference type="EMBL" id="QCW99968.1"/>
    </source>
</evidence>
<evidence type="ECO:0000256" key="10">
    <source>
        <dbReference type="ARBA" id="ARBA00022741"/>
    </source>
</evidence>
<dbReference type="AlphaFoldDB" id="A0A5B7SRI6"/>
<dbReference type="KEGG" id="asag:FGM00_07590"/>
<evidence type="ECO:0000259" key="16">
    <source>
        <dbReference type="PROSITE" id="PS50113"/>
    </source>
</evidence>
<evidence type="ECO:0000256" key="1">
    <source>
        <dbReference type="ARBA" id="ARBA00000085"/>
    </source>
</evidence>
<keyword evidence="18" id="KW-1185">Reference proteome</keyword>
<dbReference type="InterPro" id="IPR000700">
    <property type="entry name" value="PAS-assoc_C"/>
</dbReference>
<keyword evidence="12" id="KW-1133">Transmembrane helix</keyword>
<evidence type="ECO:0000259" key="14">
    <source>
        <dbReference type="PROSITE" id="PS50109"/>
    </source>
</evidence>
<dbReference type="InterPro" id="IPR013656">
    <property type="entry name" value="PAS_4"/>
</dbReference>
<dbReference type="PRINTS" id="PR00344">
    <property type="entry name" value="BCTRLSENSOR"/>
</dbReference>
<dbReference type="InterPro" id="IPR013655">
    <property type="entry name" value="PAS_fold_3"/>
</dbReference>
<evidence type="ECO:0000256" key="5">
    <source>
        <dbReference type="ARBA" id="ARBA00022519"/>
    </source>
</evidence>
<dbReference type="Pfam" id="PF08448">
    <property type="entry name" value="PAS_4"/>
    <property type="match status" value="1"/>
</dbReference>
<organism evidence="17 18">
    <name type="scientific">Aggregatimonas sangjinii</name>
    <dbReference type="NCBI Taxonomy" id="2583587"/>
    <lineage>
        <taxon>Bacteria</taxon>
        <taxon>Pseudomonadati</taxon>
        <taxon>Bacteroidota</taxon>
        <taxon>Flavobacteriia</taxon>
        <taxon>Flavobacteriales</taxon>
        <taxon>Flavobacteriaceae</taxon>
        <taxon>Aggregatimonas</taxon>
    </lineage>
</organism>
<name>A0A5B7SRI6_9FLAO</name>
<dbReference type="Gene3D" id="2.10.70.100">
    <property type="match status" value="1"/>
</dbReference>
<dbReference type="InterPro" id="IPR052162">
    <property type="entry name" value="Sensor_kinase/Photoreceptor"/>
</dbReference>
<feature type="domain" description="PAS" evidence="15">
    <location>
        <begin position="375"/>
        <end position="445"/>
    </location>
</feature>
<feature type="domain" description="PAC" evidence="16">
    <location>
        <begin position="74"/>
        <end position="126"/>
    </location>
</feature>
<keyword evidence="11" id="KW-0418">Kinase</keyword>
<sequence length="730" mass="82530">METLSVNFLIKDSPTAVAILDKDMCFIGHSKVWLEEFPSKSASLIGKSYYEVLPTTPLALKKIHLQCLKGKLNQHKGKKFVHANGTVQWLKWKINAWKDEAGNIGGLIIVQEDITETKRREELLLIAEKVAKIGGWEVDMATSKVYWTEVTKEIHEVPQDYEPNLEEGINFYKKGEHRDNITRMVSEAIQNGTPWDTELIIVTAKHKELWVRAKGEAEVIDGECVRIYGTFQDIDEQKKTELAFLKATERLSVATQGAKVGIWDYDIVNNKLVWDDNMYSLYGVNKSDFKGEYEAWQAGLYPEDKARGDREIKMAISGKKEFDTMFRVVWPSGEIRHIRAIAVTQRDADGKAIKMTGTNWDITELKNTQLQLVRSKESFKNTFKNSAIGLVTVSLDGTFMEVNQSMCKSLGYSEEDLCKLTFKDITHPDDLKKDLALFKKITDRKQDSFQTEKRYFHKNGTIVHAILTVSAGKDIHGKLSYFIGQIIDISERIKIKDKLTHYAEITKEQNESLLNFAHIVSHNLRSHSSNLSMISGFLHTEKDESERGNLLGMLSEASDSLMETVLHLNEVVQVKVGAPEKMKKVNLYNTIKNVEKNLSLLIQEKNASSCIDIPKNQTISAIPAYLDSILLNLYTNSIKYSSPNRAPIIKISATQTANNLVVTFNDNGLGIDMDRHGSKLFGMYKTFHRNKDAKGIGLFITKNQIEAMSGKIAVESAVDVGTTFTLHFVL</sequence>
<dbReference type="Pfam" id="PF08447">
    <property type="entry name" value="PAS_3"/>
    <property type="match status" value="2"/>
</dbReference>
<accession>A0A5B7SRI6</accession>
<dbReference type="NCBIfam" id="TIGR00229">
    <property type="entry name" value="sensory_box"/>
    <property type="match status" value="2"/>
</dbReference>
<dbReference type="CDD" id="cd00130">
    <property type="entry name" value="PAS"/>
    <property type="match status" value="2"/>
</dbReference>
<keyword evidence="13" id="KW-0472">Membrane</keyword>
<evidence type="ECO:0000256" key="3">
    <source>
        <dbReference type="ARBA" id="ARBA00012438"/>
    </source>
</evidence>
<evidence type="ECO:0000256" key="12">
    <source>
        <dbReference type="ARBA" id="ARBA00022989"/>
    </source>
</evidence>
<dbReference type="SUPFAM" id="SSF55785">
    <property type="entry name" value="PYP-like sensor domain (PAS domain)"/>
    <property type="match status" value="4"/>
</dbReference>
<dbReference type="PROSITE" id="PS50112">
    <property type="entry name" value="PAS"/>
    <property type="match status" value="1"/>
</dbReference>
<reference evidence="17 18" key="1">
    <citation type="submission" date="2019-05" db="EMBL/GenBank/DDBJ databases">
        <title>Genome sequencing of F202Z8.</title>
        <authorList>
            <person name="Kwon Y.M."/>
        </authorList>
    </citation>
    <scope>NUCLEOTIDE SEQUENCE [LARGE SCALE GENOMIC DNA]</scope>
    <source>
        <strain evidence="17 18">F202Z8</strain>
    </source>
</reference>
<comment type="catalytic activity">
    <reaction evidence="1">
        <text>ATP + protein L-histidine = ADP + protein N-phospho-L-histidine.</text>
        <dbReference type="EC" id="2.7.13.3"/>
    </reaction>
</comment>
<evidence type="ECO:0000256" key="8">
    <source>
        <dbReference type="ARBA" id="ARBA00022692"/>
    </source>
</evidence>
<dbReference type="SMART" id="SM00091">
    <property type="entry name" value="PAS"/>
    <property type="match status" value="2"/>
</dbReference>
<dbReference type="InterPro" id="IPR004358">
    <property type="entry name" value="Sig_transdc_His_kin-like_C"/>
</dbReference>
<evidence type="ECO:0000256" key="7">
    <source>
        <dbReference type="ARBA" id="ARBA00022679"/>
    </source>
</evidence>
<evidence type="ECO:0000313" key="18">
    <source>
        <dbReference type="Proteomes" id="UP000310017"/>
    </source>
</evidence>
<comment type="subcellular location">
    <subcellularLocation>
        <location evidence="2">Cell inner membrane</location>
        <topology evidence="2">Multi-pass membrane protein</topology>
    </subcellularLocation>
</comment>
<dbReference type="Gene3D" id="3.30.450.20">
    <property type="entry name" value="PAS domain"/>
    <property type="match status" value="4"/>
</dbReference>
<feature type="domain" description="PAC" evidence="16">
    <location>
        <begin position="322"/>
        <end position="374"/>
    </location>
</feature>
<dbReference type="GO" id="GO:0000166">
    <property type="term" value="F:nucleotide binding"/>
    <property type="evidence" value="ECO:0007669"/>
    <property type="project" value="UniProtKB-KW"/>
</dbReference>
<dbReference type="SMART" id="SM00387">
    <property type="entry name" value="HATPase_c"/>
    <property type="match status" value="1"/>
</dbReference>
<dbReference type="PANTHER" id="PTHR43304:SF1">
    <property type="entry name" value="PAC DOMAIN-CONTAINING PROTEIN"/>
    <property type="match status" value="1"/>
</dbReference>
<dbReference type="EMBL" id="CP040710">
    <property type="protein sequence ID" value="QCW99968.1"/>
    <property type="molecule type" value="Genomic_DNA"/>
</dbReference>
<keyword evidence="8" id="KW-0812">Transmembrane</keyword>
<dbReference type="RefSeq" id="WP_138852316.1">
    <property type="nucleotide sequence ID" value="NZ_CP040710.1"/>
</dbReference>
<keyword evidence="10" id="KW-0547">Nucleotide-binding</keyword>
<gene>
    <name evidence="17" type="ORF">FGM00_07590</name>
</gene>
<evidence type="ECO:0000256" key="13">
    <source>
        <dbReference type="ARBA" id="ARBA00023136"/>
    </source>
</evidence>
<feature type="domain" description="PAC" evidence="16">
    <location>
        <begin position="449"/>
        <end position="501"/>
    </location>
</feature>